<dbReference type="InterPro" id="IPR015093">
    <property type="entry name" value="Card1_endonucl_dom"/>
</dbReference>
<proteinExistence type="predicted"/>
<dbReference type="GO" id="GO:0003676">
    <property type="term" value="F:nucleic acid binding"/>
    <property type="evidence" value="ECO:0007669"/>
    <property type="project" value="InterPro"/>
</dbReference>
<dbReference type="EMBL" id="CP144374">
    <property type="protein sequence ID" value="XCH49137.1"/>
    <property type="molecule type" value="Genomic_DNA"/>
</dbReference>
<dbReference type="Pfam" id="PF09002">
    <property type="entry name" value="Card1_endonuc"/>
    <property type="match status" value="1"/>
</dbReference>
<dbReference type="InterPro" id="IPR011335">
    <property type="entry name" value="Restrct_endonuc-II-like"/>
</dbReference>
<reference evidence="2" key="1">
    <citation type="submission" date="2024-01" db="EMBL/GenBank/DDBJ databases">
        <title>The first autotrophic representatives of the genus Thermodesulfovibrio.</title>
        <authorList>
            <person name="Maltseva A.I."/>
            <person name="Elcheninov A.G."/>
            <person name="Kublanov I.V."/>
            <person name="Lebedinsky A.V."/>
            <person name="Frolov E.N."/>
        </authorList>
    </citation>
    <scope>NUCLEOTIDE SEQUENCE</scope>
    <source>
        <strain evidence="2">3462-1</strain>
    </source>
</reference>
<feature type="domain" description="Card1 endonuclease" evidence="1">
    <location>
        <begin position="255"/>
        <end position="355"/>
    </location>
</feature>
<evidence type="ECO:0000259" key="1">
    <source>
        <dbReference type="Pfam" id="PF09002"/>
    </source>
</evidence>
<dbReference type="Gene3D" id="3.40.50.10770">
    <property type="entry name" value="Hypothetical protein VC1899 like domain (Restriction endonuclease-like)"/>
    <property type="match status" value="1"/>
</dbReference>
<evidence type="ECO:0000313" key="2">
    <source>
        <dbReference type="EMBL" id="XCH49137.1"/>
    </source>
</evidence>
<dbReference type="KEGG" id="tob:V4D31_03005"/>
<dbReference type="SUPFAM" id="SSF52980">
    <property type="entry name" value="Restriction endonuclease-like"/>
    <property type="match status" value="1"/>
</dbReference>
<dbReference type="AlphaFoldDB" id="A0AAU8H2V7"/>
<dbReference type="Gene3D" id="3.40.1350.10">
    <property type="match status" value="1"/>
</dbReference>
<dbReference type="InterPro" id="IPR011856">
    <property type="entry name" value="tRNA_endonuc-like_dom_sf"/>
</dbReference>
<organism evidence="2">
    <name type="scientific">Thermodesulfovibrio obliviosus</name>
    <dbReference type="NCBI Taxonomy" id="3118332"/>
    <lineage>
        <taxon>Bacteria</taxon>
        <taxon>Pseudomonadati</taxon>
        <taxon>Nitrospirota</taxon>
        <taxon>Thermodesulfovibrionia</taxon>
        <taxon>Thermodesulfovibrionales</taxon>
        <taxon>Thermodesulfovibrionaceae</taxon>
        <taxon>Thermodesulfovibrio</taxon>
    </lineage>
</organism>
<accession>A0AAU8H2V7</accession>
<protein>
    <submittedName>
        <fullName evidence="2">DUF1887 family CARF protein</fullName>
    </submittedName>
</protein>
<gene>
    <name evidence="2" type="ORF">V4D31_03005</name>
</gene>
<sequence length="400" mass="46923">MAEYFLAQNKNLKNIFLIYSEETNNQRGTKNYCDTLKELLNSHHQNNLTFEFIHLSNISDASQIRRNLDARLLPLLNSTFSVHLNYTGGTKVMGTHVYRWLEEKARENNIKASFSYLDARTFQIVDDINGRITGDLRNEIGLSIQELISLHEFERKNKPSEEIDLFKNAVNKFKELIEADKLKDWFNKYQRDLFTSKNPKEKDKLVEKIRNLKDDLKNFRAEGSFLEIIRSMPEDYILFNNDGSFREPKSNDCLKQAVKFLDGKWLELYVFDVLKNNLTGQNIEIDRNWEIKKKQWSSQHQKFELDIILLKGYQLIGISCTTASQRHICKSKGFEIFLRTRQIGGKEARAVLITRLNKSQRNELQEELEIDTEGKENILVLGEDDLKESVLINRIKDFIK</sequence>
<name>A0AAU8H2V7_9BACT</name>